<dbReference type="RefSeq" id="XP_018713984.1">
    <property type="nucleotide sequence ID" value="XM_018859457.1"/>
</dbReference>
<dbReference type="OrthoDB" id="10503921at2759"/>
<keyword evidence="3" id="KW-1185">Reference proteome</keyword>
<proteinExistence type="predicted"/>
<feature type="coiled-coil region" evidence="1">
    <location>
        <begin position="184"/>
        <end position="218"/>
    </location>
</feature>
<dbReference type="AlphaFoldDB" id="A0A1A0HI33"/>
<evidence type="ECO:0000313" key="2">
    <source>
        <dbReference type="EMBL" id="OBA23503.1"/>
    </source>
</evidence>
<gene>
    <name evidence="2" type="ORF">METBIDRAFT_9761</name>
</gene>
<evidence type="ECO:0000313" key="3">
    <source>
        <dbReference type="Proteomes" id="UP000092555"/>
    </source>
</evidence>
<name>A0A1A0HI33_9ASCO</name>
<sequence length="223" mass="26402">MEREINRPDFLLDDLWRWLQQIEICRYELQESMLLAAKNSLDIDCEDYIVNGTCFVSSLERLKTRLQREIVIVARNFCIDSQEEKPFEGLRIWDCEVNETLAELLSCLQALLTESRECVNILRLLYETPRNNEYVEREEPTVLQFKGGRWIKTYKGNDLEDSADFRKNAFGILKSDFDKQTANILVLEGERNELSLQIEKLKRMIQNCACDNRQQKRKKPRKV</sequence>
<comment type="caution">
    <text evidence="2">The sequence shown here is derived from an EMBL/GenBank/DDBJ whole genome shotgun (WGS) entry which is preliminary data.</text>
</comment>
<accession>A0A1A0HI33</accession>
<dbReference type="EMBL" id="LXTC01000001">
    <property type="protein sequence ID" value="OBA23503.1"/>
    <property type="molecule type" value="Genomic_DNA"/>
</dbReference>
<dbReference type="GeneID" id="30032432"/>
<reference evidence="2 3" key="1">
    <citation type="submission" date="2016-05" db="EMBL/GenBank/DDBJ databases">
        <title>Comparative genomics of biotechnologically important yeasts.</title>
        <authorList>
            <consortium name="DOE Joint Genome Institute"/>
            <person name="Riley R."/>
            <person name="Haridas S."/>
            <person name="Wolfe K.H."/>
            <person name="Lopes M.R."/>
            <person name="Hittinger C.T."/>
            <person name="Goker M."/>
            <person name="Salamov A."/>
            <person name="Wisecaver J."/>
            <person name="Long T.M."/>
            <person name="Aerts A.L."/>
            <person name="Barry K."/>
            <person name="Choi C."/>
            <person name="Clum A."/>
            <person name="Coughlan A.Y."/>
            <person name="Deshpande S."/>
            <person name="Douglass A.P."/>
            <person name="Hanson S.J."/>
            <person name="Klenk H.-P."/>
            <person name="LaButti K."/>
            <person name="Lapidus A."/>
            <person name="Lindquist E."/>
            <person name="Lipzen A."/>
            <person name="Meier-kolthoff J.P."/>
            <person name="Ohm R.A."/>
            <person name="Otillar R.P."/>
            <person name="Pangilinan J."/>
            <person name="Peng Y."/>
            <person name="Rokas A."/>
            <person name="Rosa C.A."/>
            <person name="Scheuner C."/>
            <person name="Sibirny A.A."/>
            <person name="Slot J.C."/>
            <person name="Stielow J.B."/>
            <person name="Sun H."/>
            <person name="Kurtzman C.P."/>
            <person name="Blackwell M."/>
            <person name="Grigoriev I.V."/>
            <person name="Jeffries T.W."/>
        </authorList>
    </citation>
    <scope>NUCLEOTIDE SEQUENCE [LARGE SCALE GENOMIC DNA]</scope>
    <source>
        <strain evidence="2 3">NRRL YB-4993</strain>
    </source>
</reference>
<organism evidence="2 3">
    <name type="scientific">Metschnikowia bicuspidata var. bicuspidata NRRL YB-4993</name>
    <dbReference type="NCBI Taxonomy" id="869754"/>
    <lineage>
        <taxon>Eukaryota</taxon>
        <taxon>Fungi</taxon>
        <taxon>Dikarya</taxon>
        <taxon>Ascomycota</taxon>
        <taxon>Saccharomycotina</taxon>
        <taxon>Pichiomycetes</taxon>
        <taxon>Metschnikowiaceae</taxon>
        <taxon>Metschnikowia</taxon>
    </lineage>
</organism>
<evidence type="ECO:0000256" key="1">
    <source>
        <dbReference type="SAM" id="Coils"/>
    </source>
</evidence>
<dbReference type="Proteomes" id="UP000092555">
    <property type="component" value="Unassembled WGS sequence"/>
</dbReference>
<protein>
    <submittedName>
        <fullName evidence="2">Uncharacterized protein</fullName>
    </submittedName>
</protein>
<keyword evidence="1" id="KW-0175">Coiled coil</keyword>